<dbReference type="Gene3D" id="3.30.40.10">
    <property type="entry name" value="Zinc/RING finger domain, C3HC4 (zinc finger)"/>
    <property type="match status" value="1"/>
</dbReference>
<dbReference type="InterPro" id="IPR001841">
    <property type="entry name" value="Znf_RING"/>
</dbReference>
<keyword evidence="1" id="KW-0479">Metal-binding</keyword>
<accession>G0TZA8</accession>
<dbReference type="GO" id="GO:0003697">
    <property type="term" value="F:single-stranded DNA binding"/>
    <property type="evidence" value="ECO:0007669"/>
    <property type="project" value="InterPro"/>
</dbReference>
<evidence type="ECO:0000256" key="3">
    <source>
        <dbReference type="ARBA" id="ARBA00022833"/>
    </source>
</evidence>
<keyword evidence="3" id="KW-0862">Zinc</keyword>
<dbReference type="InterPro" id="IPR017907">
    <property type="entry name" value="Znf_RING_CS"/>
</dbReference>
<dbReference type="EMBL" id="HE573023">
    <property type="protein sequence ID" value="CCC49311.1"/>
    <property type="molecule type" value="Genomic_DNA"/>
</dbReference>
<proteinExistence type="predicted"/>
<evidence type="ECO:0000256" key="5">
    <source>
        <dbReference type="SAM" id="MobiDB-lite"/>
    </source>
</evidence>
<dbReference type="Pfam" id="PF13923">
    <property type="entry name" value="zf-C3HC4_2"/>
    <property type="match status" value="1"/>
</dbReference>
<dbReference type="OMA" id="YCANCAD"/>
<dbReference type="SUPFAM" id="SSF57850">
    <property type="entry name" value="RING/U-box"/>
    <property type="match status" value="1"/>
</dbReference>
<feature type="domain" description="RING-type" evidence="6">
    <location>
        <begin position="16"/>
        <end position="54"/>
    </location>
</feature>
<dbReference type="GO" id="GO:0008270">
    <property type="term" value="F:zinc ion binding"/>
    <property type="evidence" value="ECO:0007669"/>
    <property type="project" value="UniProtKB-KW"/>
</dbReference>
<dbReference type="SMART" id="SM00184">
    <property type="entry name" value="RING"/>
    <property type="match status" value="1"/>
</dbReference>
<feature type="compositionally biased region" description="Polar residues" evidence="5">
    <location>
        <begin position="119"/>
        <end position="135"/>
    </location>
</feature>
<dbReference type="InterPro" id="IPR039577">
    <property type="entry name" value="Rad18"/>
</dbReference>
<gene>
    <name evidence="7" type="ORF">TVY486_0706290</name>
</gene>
<dbReference type="GO" id="GO:0006513">
    <property type="term" value="P:protein monoubiquitination"/>
    <property type="evidence" value="ECO:0007669"/>
    <property type="project" value="InterPro"/>
</dbReference>
<organism evidence="7">
    <name type="scientific">Trypanosoma vivax (strain Y486)</name>
    <dbReference type="NCBI Taxonomy" id="1055687"/>
    <lineage>
        <taxon>Eukaryota</taxon>
        <taxon>Discoba</taxon>
        <taxon>Euglenozoa</taxon>
        <taxon>Kinetoplastea</taxon>
        <taxon>Metakinetoplastina</taxon>
        <taxon>Trypanosomatida</taxon>
        <taxon>Trypanosomatidae</taxon>
        <taxon>Trypanosoma</taxon>
        <taxon>Duttonella</taxon>
    </lineage>
</organism>
<dbReference type="PROSITE" id="PS00518">
    <property type="entry name" value="ZF_RING_1"/>
    <property type="match status" value="1"/>
</dbReference>
<keyword evidence="2 4" id="KW-0863">Zinc-finger</keyword>
<feature type="compositionally biased region" description="Low complexity" evidence="5">
    <location>
        <begin position="136"/>
        <end position="149"/>
    </location>
</feature>
<dbReference type="VEuPathDB" id="TriTrypDB:TvY486_0706290"/>
<dbReference type="PANTHER" id="PTHR14134">
    <property type="entry name" value="E3 UBIQUITIN-PROTEIN LIGASE RAD18"/>
    <property type="match status" value="1"/>
</dbReference>
<dbReference type="PANTHER" id="PTHR14134:SF4">
    <property type="entry name" value="PROTEIN NCA1"/>
    <property type="match status" value="1"/>
</dbReference>
<name>G0TZA8_TRYVY</name>
<evidence type="ECO:0000259" key="6">
    <source>
        <dbReference type="PROSITE" id="PS50089"/>
    </source>
</evidence>
<dbReference type="GO" id="GO:0061630">
    <property type="term" value="F:ubiquitin protein ligase activity"/>
    <property type="evidence" value="ECO:0007669"/>
    <property type="project" value="InterPro"/>
</dbReference>
<reference evidence="7" key="1">
    <citation type="journal article" date="2012" name="Proc. Natl. Acad. Sci. U.S.A.">
        <title>Antigenic diversity is generated by distinct evolutionary mechanisms in African trypanosome species.</title>
        <authorList>
            <person name="Jackson A.P."/>
            <person name="Berry A."/>
            <person name="Aslett M."/>
            <person name="Allison H.C."/>
            <person name="Burton P."/>
            <person name="Vavrova-Anderson J."/>
            <person name="Brown R."/>
            <person name="Browne H."/>
            <person name="Corton N."/>
            <person name="Hauser H."/>
            <person name="Gamble J."/>
            <person name="Gilderthorp R."/>
            <person name="Marcello L."/>
            <person name="McQuillan J."/>
            <person name="Otto T.D."/>
            <person name="Quail M.A."/>
            <person name="Sanders M.J."/>
            <person name="van Tonder A."/>
            <person name="Ginger M.L."/>
            <person name="Field M.C."/>
            <person name="Barry J.D."/>
            <person name="Hertz-Fowler C."/>
            <person name="Berriman M."/>
        </authorList>
    </citation>
    <scope>NUCLEOTIDE SEQUENCE</scope>
    <source>
        <strain evidence="7">Y486</strain>
    </source>
</reference>
<feature type="region of interest" description="Disordered" evidence="5">
    <location>
        <begin position="117"/>
        <end position="152"/>
    </location>
</feature>
<evidence type="ECO:0000313" key="7">
    <source>
        <dbReference type="EMBL" id="CCC49311.1"/>
    </source>
</evidence>
<evidence type="ECO:0000256" key="1">
    <source>
        <dbReference type="ARBA" id="ARBA00022723"/>
    </source>
</evidence>
<protein>
    <recommendedName>
        <fullName evidence="6">RING-type domain-containing protein</fullName>
    </recommendedName>
</protein>
<evidence type="ECO:0000256" key="2">
    <source>
        <dbReference type="ARBA" id="ARBA00022771"/>
    </source>
</evidence>
<sequence length="444" mass="46744">MAALALLQVSQGTLMCPVCYDLLNNPVAFVCGHVFCCDCATRCIDIRPQCPLCNNSVNGIRCATPLPNMSALTRLVREVSQILNTGQKDDVVEGDGVTPTIATATVGATAASISVSSSQPEVSLQPQQPYTTPAMLSSSVSTTTSSTLTPEGPNGALTSPAMGGISLTSCSSEATLALPASVDVLETAIDISDDNGMTQHPDTLALPEQEAHFVVVQRSPNELAGGDVGHVFCGYCALCGINIMDRRQVSALLEHILATDPSCDREAVRQVSERTLGGYLGPLWELQRAPSTVVDMTSDNSNGCTLVAGGGCGSTQRGRSKVSDAPQQQFQGCEEDTLPSRTLVVFHQACLEWCILQRCIDDGVTTLSGAVANQVYQRLVALNSAGPCSFCTLSNSSCLLSCFYCGRLAYHYTCALLTGNGICSLLDTVGRLACFVCTSEQRAQ</sequence>
<dbReference type="GO" id="GO:0006301">
    <property type="term" value="P:DNA damage tolerance"/>
    <property type="evidence" value="ECO:0007669"/>
    <property type="project" value="InterPro"/>
</dbReference>
<dbReference type="PROSITE" id="PS50089">
    <property type="entry name" value="ZF_RING_2"/>
    <property type="match status" value="1"/>
</dbReference>
<dbReference type="InterPro" id="IPR013083">
    <property type="entry name" value="Znf_RING/FYVE/PHD"/>
</dbReference>
<dbReference type="AlphaFoldDB" id="G0TZA8"/>
<evidence type="ECO:0000256" key="4">
    <source>
        <dbReference type="PROSITE-ProRule" id="PRU00175"/>
    </source>
</evidence>